<dbReference type="PROSITE" id="PS51898">
    <property type="entry name" value="TYR_RECOMBINASE"/>
    <property type="match status" value="1"/>
</dbReference>
<evidence type="ECO:0000256" key="6">
    <source>
        <dbReference type="ARBA" id="ARBA00022908"/>
    </source>
</evidence>
<feature type="active site" evidence="10">
    <location>
        <position position="148"/>
    </location>
</feature>
<reference evidence="13" key="1">
    <citation type="submission" date="2020-10" db="EMBL/GenBank/DDBJ databases">
        <authorList>
            <person name="Gilroy R."/>
        </authorList>
    </citation>
    <scope>NUCLEOTIDE SEQUENCE</scope>
    <source>
        <strain evidence="13">CHK195-11698</strain>
    </source>
</reference>
<comment type="subcellular location">
    <subcellularLocation>
        <location evidence="1 10">Cytoplasm</location>
    </subcellularLocation>
</comment>
<evidence type="ECO:0000256" key="10">
    <source>
        <dbReference type="HAMAP-Rule" id="MF_01808"/>
    </source>
</evidence>
<dbReference type="GO" id="GO:0007059">
    <property type="term" value="P:chromosome segregation"/>
    <property type="evidence" value="ECO:0007669"/>
    <property type="project" value="UniProtKB-UniRule"/>
</dbReference>
<organism evidence="13 14">
    <name type="scientific">Candidatus Fimiplasma intestinipullorum</name>
    <dbReference type="NCBI Taxonomy" id="2840825"/>
    <lineage>
        <taxon>Bacteria</taxon>
        <taxon>Bacillati</taxon>
        <taxon>Bacillota</taxon>
        <taxon>Clostridia</taxon>
        <taxon>Eubacteriales</taxon>
        <taxon>Candidatus Fimiplasma</taxon>
    </lineage>
</organism>
<dbReference type="EMBL" id="DVMJ01000080">
    <property type="protein sequence ID" value="HIU14295.1"/>
    <property type="molecule type" value="Genomic_DNA"/>
</dbReference>
<dbReference type="InterPro" id="IPR011932">
    <property type="entry name" value="Recomb_XerD"/>
</dbReference>
<dbReference type="InterPro" id="IPR011010">
    <property type="entry name" value="DNA_brk_join_enz"/>
</dbReference>
<dbReference type="InterPro" id="IPR004107">
    <property type="entry name" value="Integrase_SAM-like_N"/>
</dbReference>
<dbReference type="Gene3D" id="1.10.443.10">
    <property type="entry name" value="Intergrase catalytic core"/>
    <property type="match status" value="1"/>
</dbReference>
<accession>A0A9D1HPE8</accession>
<evidence type="ECO:0000256" key="7">
    <source>
        <dbReference type="ARBA" id="ARBA00023125"/>
    </source>
</evidence>
<keyword evidence="3 10" id="KW-0963">Cytoplasm</keyword>
<evidence type="ECO:0000256" key="2">
    <source>
        <dbReference type="ARBA" id="ARBA00010450"/>
    </source>
</evidence>
<dbReference type="GO" id="GO:0009037">
    <property type="term" value="F:tyrosine-based site-specific recombinase activity"/>
    <property type="evidence" value="ECO:0007669"/>
    <property type="project" value="UniProtKB-UniRule"/>
</dbReference>
<dbReference type="PANTHER" id="PTHR30349:SF81">
    <property type="entry name" value="TYROSINE RECOMBINASE XERC"/>
    <property type="match status" value="1"/>
</dbReference>
<comment type="similarity">
    <text evidence="10">Belongs to the 'phage' integrase family. XerC subfamily.</text>
</comment>
<feature type="active site" evidence="10">
    <location>
        <position position="269"/>
    </location>
</feature>
<keyword evidence="5 10" id="KW-0159">Chromosome partition</keyword>
<evidence type="ECO:0000313" key="13">
    <source>
        <dbReference type="EMBL" id="HIU14295.1"/>
    </source>
</evidence>
<evidence type="ECO:0000256" key="5">
    <source>
        <dbReference type="ARBA" id="ARBA00022829"/>
    </source>
</evidence>
<dbReference type="NCBIfam" id="TIGR02225">
    <property type="entry name" value="recomb_XerD"/>
    <property type="match status" value="1"/>
</dbReference>
<name>A0A9D1HPE8_9FIRM</name>
<keyword evidence="7 10" id="KW-0238">DNA-binding</keyword>
<protein>
    <recommendedName>
        <fullName evidence="10">Tyrosine recombinase XerC</fullName>
    </recommendedName>
</protein>
<dbReference type="NCBIfam" id="NF001399">
    <property type="entry name" value="PRK00283.1"/>
    <property type="match status" value="1"/>
</dbReference>
<evidence type="ECO:0000259" key="11">
    <source>
        <dbReference type="PROSITE" id="PS51898"/>
    </source>
</evidence>
<dbReference type="InterPro" id="IPR013762">
    <property type="entry name" value="Integrase-like_cat_sf"/>
</dbReference>
<feature type="domain" description="Tyr recombinase" evidence="11">
    <location>
        <begin position="108"/>
        <end position="291"/>
    </location>
</feature>
<reference evidence="13" key="2">
    <citation type="journal article" date="2021" name="PeerJ">
        <title>Extensive microbial diversity within the chicken gut microbiome revealed by metagenomics and culture.</title>
        <authorList>
            <person name="Gilroy R."/>
            <person name="Ravi A."/>
            <person name="Getino M."/>
            <person name="Pursley I."/>
            <person name="Horton D.L."/>
            <person name="Alikhan N.F."/>
            <person name="Baker D."/>
            <person name="Gharbi K."/>
            <person name="Hall N."/>
            <person name="Watson M."/>
            <person name="Adriaenssens E.M."/>
            <person name="Foster-Nyarko E."/>
            <person name="Jarju S."/>
            <person name="Secka A."/>
            <person name="Antonio M."/>
            <person name="Oren A."/>
            <person name="Chaudhuri R.R."/>
            <person name="La Ragione R."/>
            <person name="Hildebrand F."/>
            <person name="Pallen M.J."/>
        </authorList>
    </citation>
    <scope>NUCLEOTIDE SEQUENCE</scope>
    <source>
        <strain evidence="13">CHK195-11698</strain>
    </source>
</reference>
<dbReference type="InterPro" id="IPR044068">
    <property type="entry name" value="CB"/>
</dbReference>
<evidence type="ECO:0000256" key="4">
    <source>
        <dbReference type="ARBA" id="ARBA00022618"/>
    </source>
</evidence>
<evidence type="ECO:0000256" key="8">
    <source>
        <dbReference type="ARBA" id="ARBA00023172"/>
    </source>
</evidence>
<feature type="active site" evidence="10">
    <location>
        <position position="243"/>
    </location>
</feature>
<keyword evidence="8 10" id="KW-0233">DNA recombination</keyword>
<dbReference type="PROSITE" id="PS51900">
    <property type="entry name" value="CB"/>
    <property type="match status" value="1"/>
</dbReference>
<dbReference type="GO" id="GO:0005737">
    <property type="term" value="C:cytoplasm"/>
    <property type="evidence" value="ECO:0007669"/>
    <property type="project" value="UniProtKB-SubCell"/>
</dbReference>
<evidence type="ECO:0000256" key="9">
    <source>
        <dbReference type="ARBA" id="ARBA00023306"/>
    </source>
</evidence>
<feature type="active site" description="O-(3'-phospho-DNA)-tyrosine intermediate" evidence="10">
    <location>
        <position position="278"/>
    </location>
</feature>
<keyword evidence="4 10" id="KW-0132">Cell division</keyword>
<dbReference type="Pfam" id="PF02899">
    <property type="entry name" value="Phage_int_SAM_1"/>
    <property type="match status" value="1"/>
</dbReference>
<dbReference type="InterPro" id="IPR002104">
    <property type="entry name" value="Integrase_catalytic"/>
</dbReference>
<dbReference type="GO" id="GO:0003677">
    <property type="term" value="F:DNA binding"/>
    <property type="evidence" value="ECO:0007669"/>
    <property type="project" value="UniProtKB-UniRule"/>
</dbReference>
<keyword evidence="9 10" id="KW-0131">Cell cycle</keyword>
<dbReference type="Proteomes" id="UP000824175">
    <property type="component" value="Unassembled WGS sequence"/>
</dbReference>
<dbReference type="InterPro" id="IPR023009">
    <property type="entry name" value="Tyrosine_recombinase_XerC/XerD"/>
</dbReference>
<dbReference type="InterPro" id="IPR050090">
    <property type="entry name" value="Tyrosine_recombinase_XerCD"/>
</dbReference>
<dbReference type="SUPFAM" id="SSF56349">
    <property type="entry name" value="DNA breaking-rejoining enzymes"/>
    <property type="match status" value="1"/>
</dbReference>
<dbReference type="Gene3D" id="1.10.150.130">
    <property type="match status" value="1"/>
</dbReference>
<comment type="caution">
    <text evidence="13">The sequence shown here is derived from an EMBL/GenBank/DDBJ whole genome shotgun (WGS) entry which is preliminary data.</text>
</comment>
<dbReference type="Pfam" id="PF00589">
    <property type="entry name" value="Phage_integrase"/>
    <property type="match status" value="1"/>
</dbReference>
<dbReference type="HAMAP" id="MF_01808">
    <property type="entry name" value="Recomb_XerC_XerD"/>
    <property type="match status" value="1"/>
</dbReference>
<evidence type="ECO:0000256" key="3">
    <source>
        <dbReference type="ARBA" id="ARBA00022490"/>
    </source>
</evidence>
<dbReference type="GO" id="GO:0051301">
    <property type="term" value="P:cell division"/>
    <property type="evidence" value="ECO:0007669"/>
    <property type="project" value="UniProtKB-KW"/>
</dbReference>
<comment type="similarity">
    <text evidence="2">Belongs to the 'phage' integrase family. XerD subfamily.</text>
</comment>
<evidence type="ECO:0000313" key="14">
    <source>
        <dbReference type="Proteomes" id="UP000824175"/>
    </source>
</evidence>
<comment type="subunit">
    <text evidence="10">Forms a cyclic heterotetrameric complex composed of two molecules of XerC and two molecules of XerD.</text>
</comment>
<proteinExistence type="inferred from homology"/>
<evidence type="ECO:0000256" key="1">
    <source>
        <dbReference type="ARBA" id="ARBA00004496"/>
    </source>
</evidence>
<dbReference type="NCBIfam" id="NF040815">
    <property type="entry name" value="recomb_XerA_Arch"/>
    <property type="match status" value="1"/>
</dbReference>
<gene>
    <name evidence="13" type="primary">xerD</name>
    <name evidence="10" type="synonym">xerC</name>
    <name evidence="13" type="ORF">IAD15_09530</name>
</gene>
<feature type="active site" evidence="10">
    <location>
        <position position="246"/>
    </location>
</feature>
<feature type="active site" evidence="10">
    <location>
        <position position="172"/>
    </location>
</feature>
<evidence type="ECO:0000259" key="12">
    <source>
        <dbReference type="PROSITE" id="PS51900"/>
    </source>
</evidence>
<keyword evidence="6 10" id="KW-0229">DNA integration</keyword>
<dbReference type="PANTHER" id="PTHR30349">
    <property type="entry name" value="PHAGE INTEGRASE-RELATED"/>
    <property type="match status" value="1"/>
</dbReference>
<sequence>MKTNLDDIQADYRRYLQVEAGVGRQTVDSYMREVRIYLSFLKARDITLNTLSQEDVQAYIDERSSHTSETTLAHSMSVLRSFHHFLVLDHYLEYDLSSGLRSPKRPEKLPDVLSETEMRTFLDGLDISTPVHLRDKCIFELLYAGGFRVSELCALKMDQLHLQAGLIQCQGKGNKERLVPLADSAVQLLKQYLKHGREALLKKKKSAYVFISRQGNPLSRQTVWQNLEKARQRSGVTRHLHPHQFRHSFATHMLENGADLRSIQELLGHENIATTTIYTHVTTKQMTEEYRRFHPRNKKGD</sequence>
<dbReference type="AlphaFoldDB" id="A0A9D1HPE8"/>
<feature type="domain" description="Core-binding (CB)" evidence="12">
    <location>
        <begin position="3"/>
        <end position="87"/>
    </location>
</feature>
<comment type="function">
    <text evidence="10">Site-specific tyrosine recombinase, which acts by catalyzing the cutting and rejoining of the recombining DNA molecules. The XerC-XerD complex is essential to convert dimers of the bacterial chromosome into monomers to permit their segregation at cell division. It also contributes to the segregational stability of plasmids.</text>
</comment>
<dbReference type="GO" id="GO:0006313">
    <property type="term" value="P:DNA transposition"/>
    <property type="evidence" value="ECO:0007669"/>
    <property type="project" value="UniProtKB-UniRule"/>
</dbReference>
<dbReference type="InterPro" id="IPR010998">
    <property type="entry name" value="Integrase_recombinase_N"/>
</dbReference>
<dbReference type="CDD" id="cd00798">
    <property type="entry name" value="INT_XerDC_C"/>
    <property type="match status" value="1"/>
</dbReference>